<sequence>MSKKMKIIPSIFKNKQAKHHPWQWPSCKHPKTLSFRAHDVGCDDIFPTNDESSTTEHSSNNCASFSTDDEDTAAPSLEVMISSVRLSERLFFEPEETSSIVNINKDSKNGNSKFFPFKDSVAMALESDDPYLDFKKSMEEMVESNEELLKDWDCLEELLLWYLKMNGKINHRFIVGAFVDLLVGFSDVDSRKKKTTMMVSTGSDSTTTVYSSASSSFSSPSSYLSPHSR</sequence>
<dbReference type="Pfam" id="PF04844">
    <property type="entry name" value="Ovate"/>
    <property type="match status" value="1"/>
</dbReference>
<dbReference type="NCBIfam" id="TIGR01568">
    <property type="entry name" value="A_thal_3678"/>
    <property type="match status" value="1"/>
</dbReference>
<accession>A0AAD4P775</accession>
<evidence type="ECO:0000313" key="9">
    <source>
        <dbReference type="EMBL" id="KAH6829509.1"/>
    </source>
</evidence>
<dbReference type="AlphaFoldDB" id="A0AAD4P775"/>
<keyword evidence="2 6" id="KW-0678">Repressor</keyword>
<evidence type="ECO:0000256" key="1">
    <source>
        <dbReference type="ARBA" id="ARBA00004123"/>
    </source>
</evidence>
<dbReference type="GO" id="GO:0005634">
    <property type="term" value="C:nucleus"/>
    <property type="evidence" value="ECO:0007669"/>
    <property type="project" value="UniProtKB-SubCell"/>
</dbReference>
<evidence type="ECO:0000256" key="5">
    <source>
        <dbReference type="ARBA" id="ARBA00023242"/>
    </source>
</evidence>
<dbReference type="PROSITE" id="PS51754">
    <property type="entry name" value="OVATE"/>
    <property type="match status" value="1"/>
</dbReference>
<feature type="region of interest" description="Disordered" evidence="7">
    <location>
        <begin position="201"/>
        <end position="229"/>
    </location>
</feature>
<evidence type="ECO:0000313" key="10">
    <source>
        <dbReference type="Proteomes" id="UP001190926"/>
    </source>
</evidence>
<dbReference type="InterPro" id="IPR006458">
    <property type="entry name" value="Ovate_C"/>
</dbReference>
<feature type="compositionally biased region" description="Low complexity" evidence="7">
    <location>
        <begin position="203"/>
        <end position="229"/>
    </location>
</feature>
<evidence type="ECO:0000256" key="2">
    <source>
        <dbReference type="ARBA" id="ARBA00022491"/>
    </source>
</evidence>
<keyword evidence="10" id="KW-1185">Reference proteome</keyword>
<dbReference type="GO" id="GO:0045892">
    <property type="term" value="P:negative regulation of DNA-templated transcription"/>
    <property type="evidence" value="ECO:0007669"/>
    <property type="project" value="UniProtKB-UniRule"/>
</dbReference>
<evidence type="ECO:0000256" key="4">
    <source>
        <dbReference type="ARBA" id="ARBA00023163"/>
    </source>
</evidence>
<keyword evidence="3 6" id="KW-0805">Transcription regulation</keyword>
<name>A0AAD4P775_PERFH</name>
<feature type="domain" description="OVATE" evidence="8">
    <location>
        <begin position="121"/>
        <end position="184"/>
    </location>
</feature>
<keyword evidence="5 6" id="KW-0539">Nucleus</keyword>
<protein>
    <recommendedName>
        <fullName evidence="6">Transcription repressor</fullName>
    </recommendedName>
    <alternativeName>
        <fullName evidence="6">Ovate family protein</fullName>
    </alternativeName>
</protein>
<organism evidence="9 10">
    <name type="scientific">Perilla frutescens var. hirtella</name>
    <name type="common">Perilla citriodora</name>
    <name type="synonym">Perilla setoyensis</name>
    <dbReference type="NCBI Taxonomy" id="608512"/>
    <lineage>
        <taxon>Eukaryota</taxon>
        <taxon>Viridiplantae</taxon>
        <taxon>Streptophyta</taxon>
        <taxon>Embryophyta</taxon>
        <taxon>Tracheophyta</taxon>
        <taxon>Spermatophyta</taxon>
        <taxon>Magnoliopsida</taxon>
        <taxon>eudicotyledons</taxon>
        <taxon>Gunneridae</taxon>
        <taxon>Pentapetalae</taxon>
        <taxon>asterids</taxon>
        <taxon>lamiids</taxon>
        <taxon>Lamiales</taxon>
        <taxon>Lamiaceae</taxon>
        <taxon>Nepetoideae</taxon>
        <taxon>Elsholtzieae</taxon>
        <taxon>Perilla</taxon>
    </lineage>
</organism>
<evidence type="ECO:0000259" key="8">
    <source>
        <dbReference type="PROSITE" id="PS51754"/>
    </source>
</evidence>
<feature type="compositionally biased region" description="Polar residues" evidence="7">
    <location>
        <begin position="49"/>
        <end position="66"/>
    </location>
</feature>
<proteinExistence type="predicted"/>
<comment type="caution">
    <text evidence="9">The sequence shown here is derived from an EMBL/GenBank/DDBJ whole genome shotgun (WGS) entry which is preliminary data.</text>
</comment>
<dbReference type="InterPro" id="IPR038933">
    <property type="entry name" value="Ovate"/>
</dbReference>
<dbReference type="PANTHER" id="PTHR33057">
    <property type="entry name" value="TRANSCRIPTION REPRESSOR OFP7-RELATED"/>
    <property type="match status" value="1"/>
</dbReference>
<comment type="function">
    <text evidence="6">Transcriptional repressor that regulates multiple aspects of plant growth and development.</text>
</comment>
<gene>
    <name evidence="9" type="ORF">C2S53_011439</name>
</gene>
<evidence type="ECO:0000256" key="6">
    <source>
        <dbReference type="RuleBase" id="RU367028"/>
    </source>
</evidence>
<keyword evidence="4 6" id="KW-0804">Transcription</keyword>
<dbReference type="PANTHER" id="PTHR33057:SF26">
    <property type="entry name" value="TRANSCRIPTION REPRESSOR OFP13"/>
    <property type="match status" value="1"/>
</dbReference>
<evidence type="ECO:0000256" key="7">
    <source>
        <dbReference type="SAM" id="MobiDB-lite"/>
    </source>
</evidence>
<dbReference type="EMBL" id="SDAM02000107">
    <property type="protein sequence ID" value="KAH6829509.1"/>
    <property type="molecule type" value="Genomic_DNA"/>
</dbReference>
<evidence type="ECO:0000256" key="3">
    <source>
        <dbReference type="ARBA" id="ARBA00023015"/>
    </source>
</evidence>
<feature type="region of interest" description="Disordered" evidence="7">
    <location>
        <begin position="47"/>
        <end position="69"/>
    </location>
</feature>
<reference evidence="9 10" key="1">
    <citation type="journal article" date="2021" name="Nat. Commun.">
        <title>Incipient diploidization of the medicinal plant Perilla within 10,000 years.</title>
        <authorList>
            <person name="Zhang Y."/>
            <person name="Shen Q."/>
            <person name="Leng L."/>
            <person name="Zhang D."/>
            <person name="Chen S."/>
            <person name="Shi Y."/>
            <person name="Ning Z."/>
            <person name="Chen S."/>
        </authorList>
    </citation>
    <scope>NUCLEOTIDE SEQUENCE [LARGE SCALE GENOMIC DNA]</scope>
    <source>
        <strain evidence="10">cv. PC099</strain>
    </source>
</reference>
<comment type="subcellular location">
    <subcellularLocation>
        <location evidence="1 6">Nucleus</location>
    </subcellularLocation>
</comment>
<dbReference type="Proteomes" id="UP001190926">
    <property type="component" value="Unassembled WGS sequence"/>
</dbReference>